<dbReference type="GO" id="GO:0019843">
    <property type="term" value="F:rRNA binding"/>
    <property type="evidence" value="ECO:0007669"/>
    <property type="project" value="UniProtKB-KW"/>
</dbReference>
<protein>
    <recommendedName>
        <fullName evidence="6">Small ribosomal subunit protein uS4</fullName>
    </recommendedName>
</protein>
<proteinExistence type="inferred from homology"/>
<dbReference type="SUPFAM" id="SSF55174">
    <property type="entry name" value="Alpha-L RNA-binding motif"/>
    <property type="match status" value="1"/>
</dbReference>
<dbReference type="InterPro" id="IPR002942">
    <property type="entry name" value="S4_RNA-bd"/>
</dbReference>
<dbReference type="PROSITE" id="PS50889">
    <property type="entry name" value="S4"/>
    <property type="match status" value="1"/>
</dbReference>
<dbReference type="GO" id="GO:0042274">
    <property type="term" value="P:ribosomal small subunit biogenesis"/>
    <property type="evidence" value="ECO:0007669"/>
    <property type="project" value="TreeGrafter"/>
</dbReference>
<evidence type="ECO:0000256" key="6">
    <source>
        <dbReference type="ARBA" id="ARBA00035254"/>
    </source>
</evidence>
<dbReference type="PANTHER" id="PTHR11831">
    <property type="entry name" value="30S 40S RIBOSOMAL PROTEIN"/>
    <property type="match status" value="1"/>
</dbReference>
<evidence type="ECO:0000256" key="4">
    <source>
        <dbReference type="ARBA" id="ARBA00022980"/>
    </source>
</evidence>
<evidence type="ECO:0000256" key="3">
    <source>
        <dbReference type="ARBA" id="ARBA00022884"/>
    </source>
</evidence>
<evidence type="ECO:0000256" key="5">
    <source>
        <dbReference type="ARBA" id="ARBA00023274"/>
    </source>
</evidence>
<dbReference type="Gene3D" id="1.10.1050.10">
    <property type="entry name" value="Ribosomal Protein S4 Delta 41, Chain A, domain 1"/>
    <property type="match status" value="1"/>
</dbReference>
<keyword evidence="4 10" id="KW-0689">Ribosomal protein</keyword>
<accession>A0AAU7QQ90</accession>
<evidence type="ECO:0000256" key="2">
    <source>
        <dbReference type="ARBA" id="ARBA00022730"/>
    </source>
</evidence>
<dbReference type="GO" id="GO:0003735">
    <property type="term" value="F:structural constituent of ribosome"/>
    <property type="evidence" value="ECO:0007669"/>
    <property type="project" value="TreeGrafter"/>
</dbReference>
<dbReference type="InterPro" id="IPR001912">
    <property type="entry name" value="Ribosomal_uS4_N"/>
</dbReference>
<keyword evidence="5" id="KW-0687">Ribonucleoprotein</keyword>
<name>A0AAU7QQ90_9FLAO</name>
<dbReference type="CDD" id="cd00165">
    <property type="entry name" value="S4"/>
    <property type="match status" value="1"/>
</dbReference>
<dbReference type="InterPro" id="IPR022801">
    <property type="entry name" value="Ribosomal_uS4"/>
</dbReference>
<dbReference type="PANTHER" id="PTHR11831:SF4">
    <property type="entry name" value="SMALL RIBOSOMAL SUBUNIT PROTEIN US4M"/>
    <property type="match status" value="1"/>
</dbReference>
<keyword evidence="2" id="KW-0699">rRNA-binding</keyword>
<feature type="domain" description="RNA-binding S4" evidence="8">
    <location>
        <begin position="84"/>
        <end position="142"/>
    </location>
</feature>
<dbReference type="SMART" id="SM01390">
    <property type="entry name" value="Ribosomal_S4"/>
    <property type="match status" value="1"/>
</dbReference>
<keyword evidence="3 7" id="KW-0694">RNA-binding</keyword>
<dbReference type="Pfam" id="PF01479">
    <property type="entry name" value="S4"/>
    <property type="match status" value="1"/>
</dbReference>
<evidence type="ECO:0000256" key="1">
    <source>
        <dbReference type="ARBA" id="ARBA00007465"/>
    </source>
</evidence>
<organism evidence="10">
    <name type="scientific">Candidatus Shikimatogenerans sp. Tser</name>
    <dbReference type="NCBI Taxonomy" id="3158568"/>
    <lineage>
        <taxon>Bacteria</taxon>
        <taxon>Pseudomonadati</taxon>
        <taxon>Bacteroidota</taxon>
        <taxon>Flavobacteriia</taxon>
        <taxon>Flavobacteriales</taxon>
        <taxon>Candidatus Shikimatogenerans</taxon>
    </lineage>
</organism>
<feature type="domain" description="Small ribosomal subunit protein uS4 N-terminal" evidence="9">
    <location>
        <begin position="2"/>
        <end position="83"/>
    </location>
</feature>
<comment type="similarity">
    <text evidence="1">Belongs to the universal ribosomal protein uS4 family.</text>
</comment>
<evidence type="ECO:0000259" key="9">
    <source>
        <dbReference type="SMART" id="SM01390"/>
    </source>
</evidence>
<dbReference type="Gene3D" id="3.10.290.10">
    <property type="entry name" value="RNA-binding S4 domain"/>
    <property type="match status" value="1"/>
</dbReference>
<dbReference type="InterPro" id="IPR036986">
    <property type="entry name" value="S4_RNA-bd_sf"/>
</dbReference>
<sequence length="192" mass="23707">MKYLGPKDKISRKFNYYIYNRTIKKNKKLGYIKKRKYFNRSQYYYQLLEKQKIKYIYGLSEKQLKFFLFKKKFKKNNLLINCELRLDNILYRLGYFKSRRQSRQFINHKHILLNNKIFNIPSYLLKINDKISFKKKIIDNINFNIKNINNKIANELGIFNKDYSVFILKEYPKKNNILEKVNIKLIMEYYSK</sequence>
<reference evidence="10" key="1">
    <citation type="submission" date="2024-06" db="EMBL/GenBank/DDBJ databases">
        <title>Diversity, functionality, and evolutionary history of bacterial symbionts in false click beetles (Coleoptera, Throscidae).</title>
        <authorList>
            <person name="Wierz J.C."/>
            <person name="Malm H."/>
            <person name="Kaltenpoth M."/>
            <person name="Engl T."/>
        </authorList>
    </citation>
    <scope>NUCLEOTIDE SEQUENCE</scope>
    <source>
        <strain evidence="10">Tser</strain>
    </source>
</reference>
<dbReference type="Pfam" id="PF00163">
    <property type="entry name" value="Ribosomal_S4"/>
    <property type="match status" value="1"/>
</dbReference>
<dbReference type="GO" id="GO:0015935">
    <property type="term" value="C:small ribosomal subunit"/>
    <property type="evidence" value="ECO:0007669"/>
    <property type="project" value="TreeGrafter"/>
</dbReference>
<dbReference type="SMART" id="SM00363">
    <property type="entry name" value="S4"/>
    <property type="match status" value="1"/>
</dbReference>
<evidence type="ECO:0000259" key="8">
    <source>
        <dbReference type="SMART" id="SM00363"/>
    </source>
</evidence>
<dbReference type="EMBL" id="CP157893">
    <property type="protein sequence ID" value="XBT18132.1"/>
    <property type="molecule type" value="Genomic_DNA"/>
</dbReference>
<evidence type="ECO:0000256" key="7">
    <source>
        <dbReference type="PROSITE-ProRule" id="PRU00182"/>
    </source>
</evidence>
<dbReference type="NCBIfam" id="NF003717">
    <property type="entry name" value="PRK05327.1"/>
    <property type="match status" value="1"/>
</dbReference>
<dbReference type="AlphaFoldDB" id="A0AAU7QQ90"/>
<gene>
    <name evidence="10" type="primary">rpsD</name>
    <name evidence="10" type="ORF">ABNO52_00750</name>
</gene>
<evidence type="ECO:0000313" key="10">
    <source>
        <dbReference type="EMBL" id="XBT18132.1"/>
    </source>
</evidence>